<sequence>MSTGDRVFVGDRVVVRYRLAPGAPGDWRGATDATLSDVTGVVVDAGDPLVLTRVAPAALTPADLVRVPADLVTSIRLLSYRAVRNNEIRDVALRAVAAPVTDEVQGWLVRAGAAEEGGVPANTAVPARMGARLDSTTVGAVESWFTAHHLPTIVELPERLVTDATAGTPIGGEFHRLIRVADDGTESDIVTVAAQDTDTGIALRADGFRLHHRVAYRRLG</sequence>
<name>A0A7M3SVI3_9ACTN</name>
<feature type="domain" description="Histone acetyltransferase Rv0428c-like C-terminal" evidence="1">
    <location>
        <begin position="95"/>
        <end position="194"/>
    </location>
</feature>
<evidence type="ECO:0000313" key="3">
    <source>
        <dbReference type="Proteomes" id="UP000444980"/>
    </source>
</evidence>
<dbReference type="EMBL" id="BJOU01000001">
    <property type="protein sequence ID" value="GED96657.1"/>
    <property type="molecule type" value="Genomic_DNA"/>
</dbReference>
<organism evidence="2 3">
    <name type="scientific">Gordonia crocea</name>
    <dbReference type="NCBI Taxonomy" id="589162"/>
    <lineage>
        <taxon>Bacteria</taxon>
        <taxon>Bacillati</taxon>
        <taxon>Actinomycetota</taxon>
        <taxon>Actinomycetes</taxon>
        <taxon>Mycobacteriales</taxon>
        <taxon>Gordoniaceae</taxon>
        <taxon>Gordonia</taxon>
    </lineage>
</organism>
<evidence type="ECO:0000259" key="1">
    <source>
        <dbReference type="Pfam" id="PF24553"/>
    </source>
</evidence>
<dbReference type="RefSeq" id="WP_161926095.1">
    <property type="nucleotide sequence ID" value="NZ_BJOU01000001.1"/>
</dbReference>
<keyword evidence="3" id="KW-1185">Reference proteome</keyword>
<dbReference type="OrthoDB" id="9775595at2"/>
<dbReference type="AlphaFoldDB" id="A0A7M3SVI3"/>
<proteinExistence type="predicted"/>
<reference evidence="3" key="1">
    <citation type="submission" date="2019-06" db="EMBL/GenBank/DDBJ databases">
        <title>Gordonia isolated from sludge of a wastewater treatment plant.</title>
        <authorList>
            <person name="Tamura T."/>
            <person name="Aoyama K."/>
            <person name="Kang Y."/>
            <person name="Saito S."/>
            <person name="Akiyama N."/>
            <person name="Yazawa K."/>
            <person name="Gonoi T."/>
            <person name="Mikami Y."/>
        </authorList>
    </citation>
    <scope>NUCLEOTIDE SEQUENCE [LARGE SCALE GENOMIC DNA]</scope>
    <source>
        <strain evidence="3">NBRC 107697</strain>
    </source>
</reference>
<dbReference type="Proteomes" id="UP000444980">
    <property type="component" value="Unassembled WGS sequence"/>
</dbReference>
<dbReference type="InterPro" id="IPR056935">
    <property type="entry name" value="Rv0428c-like_C"/>
</dbReference>
<protein>
    <recommendedName>
        <fullName evidence="1">Histone acetyltransferase Rv0428c-like C-terminal domain-containing protein</fullName>
    </recommendedName>
</protein>
<dbReference type="Pfam" id="PF24553">
    <property type="entry name" value="Rv0428c_C"/>
    <property type="match status" value="1"/>
</dbReference>
<comment type="caution">
    <text evidence="2">The sequence shown here is derived from an EMBL/GenBank/DDBJ whole genome shotgun (WGS) entry which is preliminary data.</text>
</comment>
<gene>
    <name evidence="2" type="ORF">nbrc107697_06960</name>
</gene>
<evidence type="ECO:0000313" key="2">
    <source>
        <dbReference type="EMBL" id="GED96657.1"/>
    </source>
</evidence>
<accession>A0A7M3SVI3</accession>